<feature type="domain" description="PIN" evidence="2">
    <location>
        <begin position="770"/>
        <end position="917"/>
    </location>
</feature>
<dbReference type="InterPro" id="IPR045153">
    <property type="entry name" value="Est1/Ebs1-like"/>
</dbReference>
<reference evidence="3 4" key="1">
    <citation type="submission" date="2018-07" db="EMBL/GenBank/DDBJ databases">
        <title>Draft Genome Assemblies for Five Robust Yarrowia lipolytica Strains Exhibiting High Lipid Production and Pentose Sugar Utilization and Sugar Alcohol Secretion from Undetoxified Lignocellulosic Biomass Hydrolysates.</title>
        <authorList>
            <consortium name="DOE Joint Genome Institute"/>
            <person name="Walker C."/>
            <person name="Ryu S."/>
            <person name="Na H."/>
            <person name="Zane M."/>
            <person name="LaButti K."/>
            <person name="Lipzen A."/>
            <person name="Haridas S."/>
            <person name="Barry K."/>
            <person name="Grigoriev I.V."/>
            <person name="Quarterman J."/>
            <person name="Slininger P."/>
            <person name="Dien B."/>
            <person name="Trinh C.T."/>
        </authorList>
    </citation>
    <scope>NUCLEOTIDE SEQUENCE [LARGE SCALE GENOMIC DNA]</scope>
    <source>
        <strain evidence="3 4">YB392</strain>
    </source>
</reference>
<dbReference type="InterPro" id="IPR011990">
    <property type="entry name" value="TPR-like_helical_dom_sf"/>
</dbReference>
<dbReference type="Proteomes" id="UP000256601">
    <property type="component" value="Unassembled WGS sequence"/>
</dbReference>
<dbReference type="GO" id="GO:0000184">
    <property type="term" value="P:nuclear-transcribed mRNA catabolic process, nonsense-mediated decay"/>
    <property type="evidence" value="ECO:0007669"/>
    <property type="project" value="TreeGrafter"/>
</dbReference>
<name>A0A371CDD5_YARLL</name>
<sequence length="952" mass="106145">MANNKERKRSHKKTPNQSVSSAQSETAKRPARKKSPKPSTPASRNKKPVTEGSVSKPANRPNTANGRRGDRERKPSPSVVSRGSAAATMTMTPEPSSVPLQPCQVTPAIHSSHLTVPSALTEDRKPTPKKRRSRDTASNQPNKRSEDMREEQDNDATMSSPTASTTSTASMMSTPTPTPASPARSAVHQELQNIYHRVCQLEDQCGRLMQKLAQEIPQKDEPCITQHTDIRQERLNRLLADATKRHAALLDAHYDFLRAAHYNDSTSLRGLVNKYDIPSRLWSRGVYAFVHIARNLQPYAARYLNDHLRHCAQTLLLLAEPYFDREADGKNLPSWTEAVGDLARIGMSVRTDDAVYWRGVAHWWYSRTLLTYNDNGRPHHHFALVLACRLESLLSLCRATLCMVPFAPASNTMDALFNAGAAKMQRQGEREPLEVVVDSFVSVHEGVTKGRFPNIRQKLISLGAVIARTPSPFLASRSAMFAAINIAGLHEYGRGALAGVWRNSVDEENVVVPSPNKYVAFHILRAHLALTSDKALPHIIPWLLFMLALTKHPKVFLEVLDHRFPWKDMLWYLNEIQRKTARVPVDNNDTTGSNFNFKKAPPPRELPPAPKGYVSKLPEELLLRGFSWAKEVLSCPFDSDTQDIVNTMSLGGQLDYTLGECTRLERAQDLIRQLCDTRLLKLGDSGLEQDPELTSCLASKTEAPDYISEYEAYHEFLPDIGGESSSVTSDDIQSLCKKRDMVRQECGVQSKIENLELTTSPLAGERKPAIIFDTNLWLNELEFIVTVVESGWLRIKVPVMVMHELQKLQTFNRDVRTSTLAQQALAYIKSKGQGSSLTIVGLDGAALNEQACAEGVVRFTNDYGGLPKRGRPTMDELITRTVCKLQKGSRGGVVRALLVTNDKNMRILALTQSVAVSSGAEFMNMYGEESGERRNETPGIRSMRSRKSELSV</sequence>
<evidence type="ECO:0000313" key="3">
    <source>
        <dbReference type="EMBL" id="RDW28283.1"/>
    </source>
</evidence>
<feature type="region of interest" description="Disordered" evidence="1">
    <location>
        <begin position="1"/>
        <end position="187"/>
    </location>
</feature>
<evidence type="ECO:0000313" key="4">
    <source>
        <dbReference type="Proteomes" id="UP000256601"/>
    </source>
</evidence>
<dbReference type="Pfam" id="PF13638">
    <property type="entry name" value="PIN_4"/>
    <property type="match status" value="1"/>
</dbReference>
<dbReference type="GO" id="GO:0070034">
    <property type="term" value="F:telomerase RNA binding"/>
    <property type="evidence" value="ECO:0007669"/>
    <property type="project" value="TreeGrafter"/>
</dbReference>
<dbReference type="SUPFAM" id="SSF48452">
    <property type="entry name" value="TPR-like"/>
    <property type="match status" value="1"/>
</dbReference>
<feature type="compositionally biased region" description="Low complexity" evidence="1">
    <location>
        <begin position="156"/>
        <end position="175"/>
    </location>
</feature>
<dbReference type="PANTHER" id="PTHR15696:SF0">
    <property type="entry name" value="TELOMERASE-BINDING PROTEIN EST1A"/>
    <property type="match status" value="1"/>
</dbReference>
<dbReference type="EMBL" id="KZ857326">
    <property type="protein sequence ID" value="RDW28283.1"/>
    <property type="molecule type" value="Genomic_DNA"/>
</dbReference>
<evidence type="ECO:0000256" key="1">
    <source>
        <dbReference type="SAM" id="MobiDB-lite"/>
    </source>
</evidence>
<dbReference type="VEuPathDB" id="FungiDB:YALI0_F21362g"/>
<feature type="compositionally biased region" description="Basic residues" evidence="1">
    <location>
        <begin position="1"/>
        <end position="14"/>
    </location>
</feature>
<dbReference type="Gene3D" id="3.40.50.1010">
    <property type="entry name" value="5'-nuclease"/>
    <property type="match status" value="1"/>
</dbReference>
<protein>
    <recommendedName>
        <fullName evidence="2">PIN domain-containing protein</fullName>
    </recommendedName>
</protein>
<evidence type="ECO:0000259" key="2">
    <source>
        <dbReference type="Pfam" id="PF13638"/>
    </source>
</evidence>
<dbReference type="GO" id="GO:0042162">
    <property type="term" value="F:telomeric DNA binding"/>
    <property type="evidence" value="ECO:0007669"/>
    <property type="project" value="TreeGrafter"/>
</dbReference>
<feature type="compositionally biased region" description="Polar residues" evidence="1">
    <location>
        <begin position="15"/>
        <end position="25"/>
    </location>
</feature>
<dbReference type="Gene3D" id="1.25.40.10">
    <property type="entry name" value="Tetratricopeptide repeat domain"/>
    <property type="match status" value="1"/>
</dbReference>
<dbReference type="InterPro" id="IPR002716">
    <property type="entry name" value="PIN_dom"/>
</dbReference>
<dbReference type="AlphaFoldDB" id="A0A371CDD5"/>
<feature type="compositionally biased region" description="Polar residues" evidence="1">
    <location>
        <begin position="87"/>
        <end position="99"/>
    </location>
</feature>
<dbReference type="GO" id="GO:0005697">
    <property type="term" value="C:telomerase holoenzyme complex"/>
    <property type="evidence" value="ECO:0007669"/>
    <property type="project" value="TreeGrafter"/>
</dbReference>
<feature type="region of interest" description="Disordered" evidence="1">
    <location>
        <begin position="928"/>
        <end position="952"/>
    </location>
</feature>
<organism evidence="3 4">
    <name type="scientific">Yarrowia lipolytica</name>
    <name type="common">Candida lipolytica</name>
    <dbReference type="NCBI Taxonomy" id="4952"/>
    <lineage>
        <taxon>Eukaryota</taxon>
        <taxon>Fungi</taxon>
        <taxon>Dikarya</taxon>
        <taxon>Ascomycota</taxon>
        <taxon>Saccharomycotina</taxon>
        <taxon>Dipodascomycetes</taxon>
        <taxon>Dipodascales</taxon>
        <taxon>Dipodascales incertae sedis</taxon>
        <taxon>Yarrowia</taxon>
    </lineage>
</organism>
<proteinExistence type="predicted"/>
<dbReference type="PANTHER" id="PTHR15696">
    <property type="entry name" value="SMG-7 SUPPRESSOR WITH MORPHOLOGICAL EFFECT ON GENITALIA PROTEIN 7"/>
    <property type="match status" value="1"/>
</dbReference>
<dbReference type="VEuPathDB" id="FungiDB:YALI1_F28202g"/>
<gene>
    <name evidence="3" type="ORF">B0I71DRAFT_127588</name>
</gene>
<accession>A0A371CDD5</accession>